<gene>
    <name evidence="3" type="ORF">ACFP1M_06415</name>
</gene>
<dbReference type="RefSeq" id="WP_125574607.1">
    <property type="nucleotide sequence ID" value="NZ_JBHSSO010000016.1"/>
</dbReference>
<dbReference type="Gene3D" id="2.30.30.40">
    <property type="entry name" value="SH3 Domains"/>
    <property type="match status" value="2"/>
</dbReference>
<protein>
    <submittedName>
        <fullName evidence="3">SH3 domain-containing protein</fullName>
    </submittedName>
</protein>
<sequence length="698" mass="74385">MAIDVSNTPDMYKITASGSFTFNTNCRVRNTPDMSDSGVATYTVGMSVSYDSKLKNGNHLWLSYIAASGTRRYIPYANTDTGVYFGTDSNSVDPIKAATSGSGSTGTGSTTGSLGSLTGQAGANVAAQTPDGTLLVESGSFTFDEAARGRDTTNMTTANKVDSFAIGETVYYNGKIKADGHYWFRYIHTSGATYYVPYATIDPFRYYGTDSKPGDPVYSQGGSTGGTTGGTTGGSTGGLTPGQTVIDFVKDLGAISGTSEDNIAANNAAFQKLFTFAHSSVVTVNVPAGVYMVNRPNITSNVSFVGANGATFMGTTSSTEDTLGHSGAAFLYTDVSNVSWTNIVFRGINDDRGNVYRLVHSILSSHYVSFTKCTFDQNEANGGHSLDLGGSDHIYVKDSSFIGVGGSTTSLSGNNFYKEAIQTDYDYEGGVSAKPSNGHAYSHVATHDVFIDSCRFLPLYTNSSASTLAKYGPQPVGTHVTDVTGAAVSQVPNNINMNNCLVLDPKPANYGGYGFYAPIHFPSAENITMTGNQIERRKTQVSPNVFMFYNYKKGAKGNNSGFNISNNSIFNMNPQLVHVDASQNSNTEKALVYAPSYVLFHVASNHTMSNIHVDYNTIYTYSSMLTPANQDGKTVAEKAQDIHDSSNMRVKGVGAGSTWTNSNNQRFTMPDGGNGNESAHGSYSQSIYGVQPDGQTFW</sequence>
<feature type="region of interest" description="Disordered" evidence="1">
    <location>
        <begin position="653"/>
        <end position="698"/>
    </location>
</feature>
<keyword evidence="4" id="KW-1185">Reference proteome</keyword>
<feature type="compositionally biased region" description="Gly residues" evidence="1">
    <location>
        <begin position="222"/>
        <end position="239"/>
    </location>
</feature>
<feature type="compositionally biased region" description="Polar residues" evidence="1">
    <location>
        <begin position="657"/>
        <end position="667"/>
    </location>
</feature>
<dbReference type="InterPro" id="IPR003646">
    <property type="entry name" value="SH3-like_bac-type"/>
</dbReference>
<name>A0ABW1UBB5_9LACO</name>
<dbReference type="InterPro" id="IPR012334">
    <property type="entry name" value="Pectin_lyas_fold"/>
</dbReference>
<feature type="compositionally biased region" description="Polar residues" evidence="1">
    <location>
        <begin position="676"/>
        <end position="698"/>
    </location>
</feature>
<dbReference type="EMBL" id="JBHSSO010000016">
    <property type="protein sequence ID" value="MFC6289835.1"/>
    <property type="molecule type" value="Genomic_DNA"/>
</dbReference>
<organism evidence="3 4">
    <name type="scientific">Levilactobacillus angrenensis</name>
    <dbReference type="NCBI Taxonomy" id="2486020"/>
    <lineage>
        <taxon>Bacteria</taxon>
        <taxon>Bacillati</taxon>
        <taxon>Bacillota</taxon>
        <taxon>Bacilli</taxon>
        <taxon>Lactobacillales</taxon>
        <taxon>Lactobacillaceae</taxon>
        <taxon>Levilactobacillus</taxon>
    </lineage>
</organism>
<dbReference type="SUPFAM" id="SSF51126">
    <property type="entry name" value="Pectin lyase-like"/>
    <property type="match status" value="1"/>
</dbReference>
<evidence type="ECO:0000259" key="2">
    <source>
        <dbReference type="SMART" id="SM00287"/>
    </source>
</evidence>
<evidence type="ECO:0000313" key="3">
    <source>
        <dbReference type="EMBL" id="MFC6289835.1"/>
    </source>
</evidence>
<evidence type="ECO:0000256" key="1">
    <source>
        <dbReference type="SAM" id="MobiDB-lite"/>
    </source>
</evidence>
<proteinExistence type="predicted"/>
<evidence type="ECO:0000313" key="4">
    <source>
        <dbReference type="Proteomes" id="UP001596258"/>
    </source>
</evidence>
<feature type="region of interest" description="Disordered" evidence="1">
    <location>
        <begin position="215"/>
        <end position="239"/>
    </location>
</feature>
<reference evidence="4" key="1">
    <citation type="journal article" date="2019" name="Int. J. Syst. Evol. Microbiol.">
        <title>The Global Catalogue of Microorganisms (GCM) 10K type strain sequencing project: providing services to taxonomists for standard genome sequencing and annotation.</title>
        <authorList>
            <consortium name="The Broad Institute Genomics Platform"/>
            <consortium name="The Broad Institute Genome Sequencing Center for Infectious Disease"/>
            <person name="Wu L."/>
            <person name="Ma J."/>
        </authorList>
    </citation>
    <scope>NUCLEOTIDE SEQUENCE [LARGE SCALE GENOMIC DNA]</scope>
    <source>
        <strain evidence="4">CCM 8893</strain>
    </source>
</reference>
<dbReference type="InterPro" id="IPR011050">
    <property type="entry name" value="Pectin_lyase_fold/virulence"/>
</dbReference>
<dbReference type="Proteomes" id="UP001596258">
    <property type="component" value="Unassembled WGS sequence"/>
</dbReference>
<dbReference type="Gene3D" id="2.160.20.10">
    <property type="entry name" value="Single-stranded right-handed beta-helix, Pectin lyase-like"/>
    <property type="match status" value="1"/>
</dbReference>
<feature type="domain" description="SH3b" evidence="2">
    <location>
        <begin position="136"/>
        <end position="203"/>
    </location>
</feature>
<comment type="caution">
    <text evidence="3">The sequence shown here is derived from an EMBL/GenBank/DDBJ whole genome shotgun (WGS) entry which is preliminary data.</text>
</comment>
<dbReference type="Pfam" id="PF08460">
    <property type="entry name" value="SH3_5"/>
    <property type="match status" value="2"/>
</dbReference>
<feature type="domain" description="SH3b" evidence="2">
    <location>
        <begin position="15"/>
        <end position="82"/>
    </location>
</feature>
<dbReference type="SMART" id="SM00287">
    <property type="entry name" value="SH3b"/>
    <property type="match status" value="2"/>
</dbReference>
<accession>A0ABW1UBB5</accession>